<keyword evidence="2" id="KW-0560">Oxidoreductase</keyword>
<organism evidence="4 5">
    <name type="scientific">Kitasatospora viridis</name>
    <dbReference type="NCBI Taxonomy" id="281105"/>
    <lineage>
        <taxon>Bacteria</taxon>
        <taxon>Bacillati</taxon>
        <taxon>Actinomycetota</taxon>
        <taxon>Actinomycetes</taxon>
        <taxon>Kitasatosporales</taxon>
        <taxon>Streptomycetaceae</taxon>
        <taxon>Kitasatospora</taxon>
    </lineage>
</organism>
<dbReference type="GO" id="GO:0070402">
    <property type="term" value="F:NADPH binding"/>
    <property type="evidence" value="ECO:0007669"/>
    <property type="project" value="TreeGrafter"/>
</dbReference>
<dbReference type="GO" id="GO:0016651">
    <property type="term" value="F:oxidoreductase activity, acting on NAD(P)H"/>
    <property type="evidence" value="ECO:0007669"/>
    <property type="project" value="TreeGrafter"/>
</dbReference>
<protein>
    <submittedName>
        <fullName evidence="4">NADPH:quinone reductase-like Zn-dependent oxidoreductase</fullName>
    </submittedName>
</protein>
<evidence type="ECO:0000313" key="4">
    <source>
        <dbReference type="EMBL" id="TWF73435.1"/>
    </source>
</evidence>
<dbReference type="AlphaFoldDB" id="A0A561SEZ0"/>
<reference evidence="4 5" key="1">
    <citation type="submission" date="2019-06" db="EMBL/GenBank/DDBJ databases">
        <title>Sequencing the genomes of 1000 actinobacteria strains.</title>
        <authorList>
            <person name="Klenk H.-P."/>
        </authorList>
    </citation>
    <scope>NUCLEOTIDE SEQUENCE [LARGE SCALE GENOMIC DNA]</scope>
    <source>
        <strain evidence="4 5">DSM 44826</strain>
    </source>
</reference>
<dbReference type="Pfam" id="PF13602">
    <property type="entry name" value="ADH_zinc_N_2"/>
    <property type="match status" value="1"/>
</dbReference>
<sequence length="321" mass="33272">MSVSVEWDQQRMLAVVQDGYGGPEVLRVAEVARPVPGPGQVLVRVAAAGVNPADWRIRAGEVRRFGEPPFTIGLDLAGEVAGLGAGVSDLRVGEAVLGIAFPPRGAYAQYAVVAREHLAVLPAGLDPVHAAALPTAGLTAFQPLTHVVPVAAGTRVLVHAAAGGVGHLAVQVAKARGAYVIGTARAEKHAFLRELGVDEVIDHTREDFARAVREVDVVLDPIAGDYGPRSLSVLAPGGTLVDTRGTGPDRTEVRALAAERGLWYVEFGFTPVGADLARLAELAAEGTVRVALAEVLPLAEAATAHRLSEGGRVAGKIVLTP</sequence>
<dbReference type="InterPro" id="IPR020843">
    <property type="entry name" value="ER"/>
</dbReference>
<dbReference type="SMART" id="SM00829">
    <property type="entry name" value="PKS_ER"/>
    <property type="match status" value="1"/>
</dbReference>
<dbReference type="Pfam" id="PF08240">
    <property type="entry name" value="ADH_N"/>
    <property type="match status" value="1"/>
</dbReference>
<dbReference type="InterPro" id="IPR013154">
    <property type="entry name" value="ADH-like_N"/>
</dbReference>
<evidence type="ECO:0000256" key="1">
    <source>
        <dbReference type="ARBA" id="ARBA00022857"/>
    </source>
</evidence>
<keyword evidence="5" id="KW-1185">Reference proteome</keyword>
<proteinExistence type="predicted"/>
<dbReference type="Gene3D" id="3.90.180.10">
    <property type="entry name" value="Medium-chain alcohol dehydrogenases, catalytic domain"/>
    <property type="match status" value="1"/>
</dbReference>
<dbReference type="RefSeq" id="WP_342795357.1">
    <property type="nucleotide sequence ID" value="NZ_BAAAMZ010000001.1"/>
</dbReference>
<evidence type="ECO:0000256" key="2">
    <source>
        <dbReference type="ARBA" id="ARBA00023002"/>
    </source>
</evidence>
<dbReference type="Gene3D" id="3.40.50.720">
    <property type="entry name" value="NAD(P)-binding Rossmann-like Domain"/>
    <property type="match status" value="1"/>
</dbReference>
<dbReference type="InterPro" id="IPR036291">
    <property type="entry name" value="NAD(P)-bd_dom_sf"/>
</dbReference>
<name>A0A561SEZ0_9ACTN</name>
<dbReference type="EMBL" id="VIWT01000005">
    <property type="protein sequence ID" value="TWF73435.1"/>
    <property type="molecule type" value="Genomic_DNA"/>
</dbReference>
<dbReference type="InterPro" id="IPR011032">
    <property type="entry name" value="GroES-like_sf"/>
</dbReference>
<dbReference type="CDD" id="cd05289">
    <property type="entry name" value="MDR_like_2"/>
    <property type="match status" value="1"/>
</dbReference>
<comment type="caution">
    <text evidence="4">The sequence shown here is derived from an EMBL/GenBank/DDBJ whole genome shotgun (WGS) entry which is preliminary data.</text>
</comment>
<gene>
    <name evidence="4" type="ORF">FHX73_1546</name>
</gene>
<evidence type="ECO:0000313" key="5">
    <source>
        <dbReference type="Proteomes" id="UP000317940"/>
    </source>
</evidence>
<evidence type="ECO:0000259" key="3">
    <source>
        <dbReference type="SMART" id="SM00829"/>
    </source>
</evidence>
<feature type="domain" description="Enoyl reductase (ER)" evidence="3">
    <location>
        <begin position="21"/>
        <end position="319"/>
    </location>
</feature>
<dbReference type="SUPFAM" id="SSF50129">
    <property type="entry name" value="GroES-like"/>
    <property type="match status" value="1"/>
</dbReference>
<accession>A0A561SEZ0</accession>
<keyword evidence="1" id="KW-0521">NADP</keyword>
<dbReference type="PANTHER" id="PTHR48106">
    <property type="entry name" value="QUINONE OXIDOREDUCTASE PIG3-RELATED"/>
    <property type="match status" value="1"/>
</dbReference>
<dbReference type="SUPFAM" id="SSF51735">
    <property type="entry name" value="NAD(P)-binding Rossmann-fold domains"/>
    <property type="match status" value="1"/>
</dbReference>
<dbReference type="Proteomes" id="UP000317940">
    <property type="component" value="Unassembled WGS sequence"/>
</dbReference>